<dbReference type="InterPro" id="IPR021279">
    <property type="entry name" value="DUF2721"/>
</dbReference>
<feature type="transmembrane region" description="Helical" evidence="1">
    <location>
        <begin position="109"/>
        <end position="134"/>
    </location>
</feature>
<evidence type="ECO:0000313" key="3">
    <source>
        <dbReference type="Proteomes" id="UP000318148"/>
    </source>
</evidence>
<dbReference type="AlphaFoldDB" id="A0A520LLM2"/>
<dbReference type="EMBL" id="SHBO01000026">
    <property type="protein sequence ID" value="RZO06435.1"/>
    <property type="molecule type" value="Genomic_DNA"/>
</dbReference>
<evidence type="ECO:0000256" key="1">
    <source>
        <dbReference type="SAM" id="Phobius"/>
    </source>
</evidence>
<protein>
    <submittedName>
        <fullName evidence="2">DUF2721 domain-containing protein</fullName>
    </submittedName>
</protein>
<reference evidence="2 3" key="1">
    <citation type="submission" date="2019-02" db="EMBL/GenBank/DDBJ databases">
        <title>Prokaryotic population dynamics and viral predation in marine succession experiment using metagenomics: the confinement effect.</title>
        <authorList>
            <person name="Haro-Moreno J.M."/>
            <person name="Rodriguez-Valera F."/>
            <person name="Lopez-Perez M."/>
        </authorList>
    </citation>
    <scope>NUCLEOTIDE SEQUENCE [LARGE SCALE GENOMIC DNA]</scope>
    <source>
        <strain evidence="2">MED-G169</strain>
    </source>
</reference>
<organism evidence="2 3">
    <name type="scientific">SAR92 clade bacterium</name>
    <dbReference type="NCBI Taxonomy" id="2315479"/>
    <lineage>
        <taxon>Bacteria</taxon>
        <taxon>Pseudomonadati</taxon>
        <taxon>Pseudomonadota</taxon>
        <taxon>Gammaproteobacteria</taxon>
        <taxon>Cellvibrionales</taxon>
        <taxon>Porticoccaceae</taxon>
        <taxon>SAR92 clade</taxon>
    </lineage>
</organism>
<dbReference type="Pfam" id="PF11026">
    <property type="entry name" value="DUF2721"/>
    <property type="match status" value="1"/>
</dbReference>
<evidence type="ECO:0000313" key="2">
    <source>
        <dbReference type="EMBL" id="RZO06435.1"/>
    </source>
</evidence>
<dbReference type="Proteomes" id="UP000318148">
    <property type="component" value="Unassembled WGS sequence"/>
</dbReference>
<keyword evidence="1" id="KW-1133">Transmembrane helix</keyword>
<feature type="transmembrane region" description="Helical" evidence="1">
    <location>
        <begin position="14"/>
        <end position="31"/>
    </location>
</feature>
<feature type="transmembrane region" description="Helical" evidence="1">
    <location>
        <begin position="73"/>
        <end position="97"/>
    </location>
</feature>
<name>A0A520LLM2_9GAMM</name>
<gene>
    <name evidence="2" type="ORF">EVB02_02590</name>
</gene>
<accession>A0A520LLM2</accession>
<proteinExistence type="predicted"/>
<keyword evidence="1" id="KW-0472">Membrane</keyword>
<keyword evidence="1" id="KW-0812">Transmembrane</keyword>
<comment type="caution">
    <text evidence="2">The sequence shown here is derived from an EMBL/GenBank/DDBJ whole genome shotgun (WGS) entry which is preliminary data.</text>
</comment>
<sequence>MGEYQTISQIMQSAVSPVFLLAGVGALLNVLSGRLGRIIDRLRFLQSYIDITQGEDREVMLLNRKQSIFRMRLMYISIFFCTLAGLMVCIVVGALFIGGINNYSIDTFISVLFVLCMISLMMSFILLSLEIFLATKTTRRNLIKTETIVSKYRSKNSLS</sequence>